<organism evidence="2 3">
    <name type="scientific">Embleya scabrispora</name>
    <dbReference type="NCBI Taxonomy" id="159449"/>
    <lineage>
        <taxon>Bacteria</taxon>
        <taxon>Bacillati</taxon>
        <taxon>Actinomycetota</taxon>
        <taxon>Actinomycetes</taxon>
        <taxon>Kitasatosporales</taxon>
        <taxon>Streptomycetaceae</taxon>
        <taxon>Embleya</taxon>
    </lineage>
</organism>
<sequence length="229" mass="25428">MLPHAPSPPFDPDSLIDAAHAPALFDRYPAYRHALDWIHHFVLRPDARLNRPGAVCPRLAPALARGRVHLVAARTQAPTTSEAVRVGPHCGDLYDALHPDADDHRSAALLVLFPDLEPEGASAFVDGGHRLLRMSFVARGLMLGEFHAHSTVTSVHNPELPVMRCPVPMFAVRALSRHDLMFLDRPQTPPTERHVYLRHFARHLGHHLAPADRARLHARLRPDHPGDAS</sequence>
<dbReference type="EMBL" id="MWQN01000005">
    <property type="protein sequence ID" value="OPC76728.1"/>
    <property type="molecule type" value="Genomic_DNA"/>
</dbReference>
<gene>
    <name evidence="2" type="ORF">B4N89_45415</name>
</gene>
<protein>
    <recommendedName>
        <fullName evidence="1">DUF6875 domain-containing protein</fullName>
    </recommendedName>
</protein>
<dbReference type="RefSeq" id="WP_078982575.1">
    <property type="nucleotide sequence ID" value="NZ_MWQN01000005.1"/>
</dbReference>
<dbReference type="OrthoDB" id="8420726at2"/>
<feature type="domain" description="DUF6875" evidence="1">
    <location>
        <begin position="33"/>
        <end position="207"/>
    </location>
</feature>
<evidence type="ECO:0000313" key="3">
    <source>
        <dbReference type="Proteomes" id="UP000190037"/>
    </source>
</evidence>
<dbReference type="STRING" id="159449.B4N89_45415"/>
<proteinExistence type="predicted"/>
<evidence type="ECO:0000313" key="2">
    <source>
        <dbReference type="EMBL" id="OPC76728.1"/>
    </source>
</evidence>
<evidence type="ECO:0000259" key="1">
    <source>
        <dbReference type="Pfam" id="PF21780"/>
    </source>
</evidence>
<dbReference type="AlphaFoldDB" id="A0A1T3NIV8"/>
<comment type="caution">
    <text evidence="2">The sequence shown here is derived from an EMBL/GenBank/DDBJ whole genome shotgun (WGS) entry which is preliminary data.</text>
</comment>
<dbReference type="Pfam" id="PF21780">
    <property type="entry name" value="DUF6875"/>
    <property type="match status" value="1"/>
</dbReference>
<dbReference type="InterPro" id="IPR049240">
    <property type="entry name" value="DUF6875"/>
</dbReference>
<dbReference type="Proteomes" id="UP000190037">
    <property type="component" value="Unassembled WGS sequence"/>
</dbReference>
<reference evidence="2 3" key="1">
    <citation type="submission" date="2017-03" db="EMBL/GenBank/DDBJ databases">
        <title>Draft genome sequence of Streptomyces scabrisporus NF3, endophyte isolated from Amphipterygium adstringens.</title>
        <authorList>
            <person name="Vazquez M."/>
            <person name="Ceapa C.D."/>
            <person name="Rodriguez Luna D."/>
            <person name="Sanchez Esquivel S."/>
        </authorList>
    </citation>
    <scope>NUCLEOTIDE SEQUENCE [LARGE SCALE GENOMIC DNA]</scope>
    <source>
        <strain evidence="2 3">NF3</strain>
    </source>
</reference>
<name>A0A1T3NIV8_9ACTN</name>
<accession>A0A1T3NIV8</accession>
<keyword evidence="3" id="KW-1185">Reference proteome</keyword>